<gene>
    <name evidence="9" type="ORF">IFO71_07810</name>
</gene>
<dbReference type="PROSITE" id="PS50093">
    <property type="entry name" value="PKD"/>
    <property type="match status" value="1"/>
</dbReference>
<dbReference type="PANTHER" id="PTHR30600">
    <property type="entry name" value="CYTOCHROME C PEROXIDASE-RELATED"/>
    <property type="match status" value="1"/>
</dbReference>
<evidence type="ECO:0000256" key="5">
    <source>
        <dbReference type="PROSITE-ProRule" id="PRU00433"/>
    </source>
</evidence>
<feature type="domain" description="PKD" evidence="7">
    <location>
        <begin position="523"/>
        <end position="565"/>
    </location>
</feature>
<dbReference type="InterPro" id="IPR035986">
    <property type="entry name" value="PKD_dom_sf"/>
</dbReference>
<dbReference type="InterPro" id="IPR036909">
    <property type="entry name" value="Cyt_c-like_dom_sf"/>
</dbReference>
<dbReference type="SUPFAM" id="SSF50974">
    <property type="entry name" value="Nitrous oxide reductase, N-terminal domain"/>
    <property type="match status" value="1"/>
</dbReference>
<dbReference type="Gene3D" id="2.130.10.10">
    <property type="entry name" value="YVTN repeat-like/Quinoprotein amine dehydrogenase"/>
    <property type="match status" value="2"/>
</dbReference>
<reference evidence="9 10" key="1">
    <citation type="submission" date="2020-09" db="EMBL/GenBank/DDBJ databases">
        <title>Pseudoxanthomonas sp. CAU 1598 isolated from sand of Yaerae Beach.</title>
        <authorList>
            <person name="Kim W."/>
        </authorList>
    </citation>
    <scope>NUCLEOTIDE SEQUENCE [LARGE SCALE GENOMIC DNA]</scope>
    <source>
        <strain evidence="9 10">CAU 1598</strain>
    </source>
</reference>
<feature type="chain" id="PRO_5043722298" evidence="6">
    <location>
        <begin position="26"/>
        <end position="1402"/>
    </location>
</feature>
<keyword evidence="3 6" id="KW-0732">Signal</keyword>
<dbReference type="Gene3D" id="1.10.760.10">
    <property type="entry name" value="Cytochrome c-like domain"/>
    <property type="match status" value="2"/>
</dbReference>
<proteinExistence type="predicted"/>
<name>A0AAW3ZHT0_9GAMM</name>
<protein>
    <submittedName>
        <fullName evidence="9">Ig-like domain-containing protein</fullName>
    </submittedName>
</protein>
<dbReference type="GO" id="GO:0009055">
    <property type="term" value="F:electron transfer activity"/>
    <property type="evidence" value="ECO:0007669"/>
    <property type="project" value="InterPro"/>
</dbReference>
<dbReference type="PROSITE" id="PS51007">
    <property type="entry name" value="CYTC"/>
    <property type="match status" value="2"/>
</dbReference>
<feature type="signal peptide" evidence="6">
    <location>
        <begin position="1"/>
        <end position="25"/>
    </location>
</feature>
<evidence type="ECO:0000259" key="8">
    <source>
        <dbReference type="PROSITE" id="PS51007"/>
    </source>
</evidence>
<evidence type="ECO:0000259" key="7">
    <source>
        <dbReference type="PROSITE" id="PS50093"/>
    </source>
</evidence>
<dbReference type="Pfam" id="PF13205">
    <property type="entry name" value="Big_5"/>
    <property type="match status" value="1"/>
</dbReference>
<evidence type="ECO:0000256" key="3">
    <source>
        <dbReference type="ARBA" id="ARBA00022729"/>
    </source>
</evidence>
<feature type="domain" description="Cytochrome c" evidence="8">
    <location>
        <begin position="1130"/>
        <end position="1244"/>
    </location>
</feature>
<evidence type="ECO:0000313" key="9">
    <source>
        <dbReference type="EMBL" id="MBD8525645.1"/>
    </source>
</evidence>
<feature type="domain" description="Cytochrome c" evidence="8">
    <location>
        <begin position="984"/>
        <end position="1112"/>
    </location>
</feature>
<keyword evidence="10" id="KW-1185">Reference proteome</keyword>
<dbReference type="GO" id="GO:0046872">
    <property type="term" value="F:metal ion binding"/>
    <property type="evidence" value="ECO:0007669"/>
    <property type="project" value="UniProtKB-KW"/>
</dbReference>
<dbReference type="Gene3D" id="2.60.120.260">
    <property type="entry name" value="Galactose-binding domain-like"/>
    <property type="match status" value="1"/>
</dbReference>
<comment type="caution">
    <text evidence="9">The sequence shown here is derived from an EMBL/GenBank/DDBJ whole genome shotgun (WGS) entry which is preliminary data.</text>
</comment>
<dbReference type="SUPFAM" id="SSF46626">
    <property type="entry name" value="Cytochrome c"/>
    <property type="match status" value="1"/>
</dbReference>
<dbReference type="InterPro" id="IPR013783">
    <property type="entry name" value="Ig-like_fold"/>
</dbReference>
<evidence type="ECO:0000256" key="2">
    <source>
        <dbReference type="ARBA" id="ARBA00022723"/>
    </source>
</evidence>
<dbReference type="Proteomes" id="UP000613768">
    <property type="component" value="Unassembled WGS sequence"/>
</dbReference>
<dbReference type="InterPro" id="IPR009056">
    <property type="entry name" value="Cyt_c-like_dom"/>
</dbReference>
<dbReference type="GO" id="GO:0020037">
    <property type="term" value="F:heme binding"/>
    <property type="evidence" value="ECO:0007669"/>
    <property type="project" value="InterPro"/>
</dbReference>
<evidence type="ECO:0000256" key="6">
    <source>
        <dbReference type="SAM" id="SignalP"/>
    </source>
</evidence>
<accession>A0AAW3ZHT0</accession>
<dbReference type="CDD" id="cd00146">
    <property type="entry name" value="PKD"/>
    <property type="match status" value="1"/>
</dbReference>
<dbReference type="InterPro" id="IPR032812">
    <property type="entry name" value="SbsA_Ig"/>
</dbReference>
<dbReference type="InterPro" id="IPR015943">
    <property type="entry name" value="WD40/YVTN_repeat-like_dom_sf"/>
</dbReference>
<dbReference type="GO" id="GO:0004130">
    <property type="term" value="F:cytochrome-c peroxidase activity"/>
    <property type="evidence" value="ECO:0007669"/>
    <property type="project" value="TreeGrafter"/>
</dbReference>
<dbReference type="InterPro" id="IPR011045">
    <property type="entry name" value="N2O_reductase_N"/>
</dbReference>
<organism evidence="9 10">
    <name type="scientific">Pseudomarimonas arenosa</name>
    <dbReference type="NCBI Taxonomy" id="2774145"/>
    <lineage>
        <taxon>Bacteria</taxon>
        <taxon>Pseudomonadati</taxon>
        <taxon>Pseudomonadota</taxon>
        <taxon>Gammaproteobacteria</taxon>
        <taxon>Lysobacterales</taxon>
        <taxon>Lysobacteraceae</taxon>
        <taxon>Pseudomarimonas</taxon>
    </lineage>
</organism>
<sequence>MQTKKTRFLGPAALSLFALSGTCLAQVPPVAPGFPNALTCTPGQLLHRDIGYDRTTNIIYHNGRLYSNDVGGGGRREWLFSNPNDPTSLSVVSTTLPGIADHGNHGHSKVGDYAGGGQFYLRRVSPGVNANFDALIETYESIQLPPPGAFGLHHLYYPWAVPFHPINYSPSAGTARLWRADQLLGEWDALVEQGVAGNGVLMGNLLFIVSDQSMLGILAYDIAPMFESPPRAPQLLDKLTGAVGGYLGPAIWENYLLMVGGPNQDEMIVVDYSDPSNLRLAATIDLTGTPALNAGSNVPYLQTQDQYVFTRRHKIDMEQLRPVLELDEVGAARPAGSVAGQLDVSQYLLPLGNLLISGGYSFPGRDGIGVWCHQAGPDTRSPYVGYHVPRPEQTNFPLGAPISLFVSETLESFTIVNGTSIILRPLGGAPVDAWTSFAHDRILTLTPREYLQPNTTYEVVVAAGGIKDAAGNGIEGYSFRFSTGASASGGNAAPTIASLSADGGPVSPGTTVSFNAMASDAEGDSLQYRYTFGDGSPPTGWQSAAGASHQFDSEGHFEVKLQVRDLKPDGTRSVVVDTLVLTVAALPSGAQPTHSSSISLDESRRYVWAVDPDNDALIRYNADTGAVSLHADLRALTGATGSVHPLSVAVVQSSGEVWVAARDLDRVLVLSSAGSLLASIDTGYGSAPQAVAIQRDGSRAFVSLARRGTGNRDNGQLIRYSTATRSETGRLELGPTARAIALSGDGSRAFVGRLISAEHFGEIWDINTSTMSLTRTIRLRRDRGVDGLDAGGSDGPGVPNYLSSLVLSPQQDWLWYTAIKADTNRGEYFDLGSGFNAAASHDTTTRPVLGRVQITGTGAPREPGVELDGAGRPRVDIDNSDSPSALVFTPRGDYAFAALQGNDTIAVFDDLAIRAGAGRSSVWRLPTGAAPQGLLWDASNDTLWSQDFLGRGVSRFALGEFLAVGRRDAAPSSTPSGVSERLGADILAGKRHFYFAGNALDGANQMGFEGYISCASCHLDGGHDGRTWDFTQRGEGLRNTTSLHGRAGMAHGNVHWTANFDEIQDFVNDIVHQFRGLGFLAEGESPHPPLGTPNAGRSTELDQLAAYVSSLDHRHLPKSPWRSATGELTAAAQAGAAVFQSSGCASCHRPQQFYTDSSRGTATLHDVGTLRDSSGGRLGASLTGIDTPSLLGAWDTAPYLHDGSAAGLNEVFTAAGGQIVQAETAQLLGGAFMDDFPQFNSDSSAHGRYVQGISNPGDGVRFNNVDGGSGGNASLELRVLPSMAGTLRLVVNGSTTVDRVFTRELSYLEWTRMRFDDIPLLAGASNTVTVTLLQRTDWGELGIDELTVGTSNTLSRAAPHRIVNTLGSTERSHLLAFLRELDGRDANGQLQNPVHVFGNGFE</sequence>
<evidence type="ECO:0000313" key="10">
    <source>
        <dbReference type="Proteomes" id="UP000613768"/>
    </source>
</evidence>
<dbReference type="InterPro" id="IPR022409">
    <property type="entry name" value="PKD/Chitinase_dom"/>
</dbReference>
<evidence type="ECO:0000256" key="4">
    <source>
        <dbReference type="ARBA" id="ARBA00023004"/>
    </source>
</evidence>
<keyword evidence="4 5" id="KW-0408">Iron</keyword>
<dbReference type="SUPFAM" id="SSF49299">
    <property type="entry name" value="PKD domain"/>
    <property type="match status" value="1"/>
</dbReference>
<dbReference type="SMART" id="SM00089">
    <property type="entry name" value="PKD"/>
    <property type="match status" value="1"/>
</dbReference>
<keyword evidence="1 5" id="KW-0349">Heme</keyword>
<dbReference type="Gene3D" id="2.60.40.10">
    <property type="entry name" value="Immunoglobulins"/>
    <property type="match status" value="1"/>
</dbReference>
<dbReference type="InterPro" id="IPR000601">
    <property type="entry name" value="PKD_dom"/>
</dbReference>
<evidence type="ECO:0000256" key="1">
    <source>
        <dbReference type="ARBA" id="ARBA00022617"/>
    </source>
</evidence>
<dbReference type="Pfam" id="PF00801">
    <property type="entry name" value="PKD"/>
    <property type="match status" value="1"/>
</dbReference>
<dbReference type="InterPro" id="IPR051395">
    <property type="entry name" value="Cytochrome_c_Peroxidase/MauG"/>
</dbReference>
<dbReference type="RefSeq" id="WP_192028996.1">
    <property type="nucleotide sequence ID" value="NZ_JACYTR010000011.1"/>
</dbReference>
<dbReference type="EMBL" id="JACYTR010000011">
    <property type="protein sequence ID" value="MBD8525645.1"/>
    <property type="molecule type" value="Genomic_DNA"/>
</dbReference>
<keyword evidence="2 5" id="KW-0479">Metal-binding</keyword>